<dbReference type="InterPro" id="IPR002470">
    <property type="entry name" value="Peptidase_S9A"/>
</dbReference>
<dbReference type="EC" id="3.4.21.-" evidence="6"/>
<feature type="domain" description="Peptidase S9 prolyl oligopeptidase catalytic" evidence="7">
    <location>
        <begin position="266"/>
        <end position="426"/>
    </location>
</feature>
<dbReference type="Pfam" id="PF00326">
    <property type="entry name" value="Peptidase_S9"/>
    <property type="match status" value="1"/>
</dbReference>
<dbReference type="PANTHER" id="PTHR11757:SF19">
    <property type="entry name" value="PROLYL ENDOPEPTIDASE-LIKE"/>
    <property type="match status" value="1"/>
</dbReference>
<dbReference type="GO" id="GO:0006508">
    <property type="term" value="P:proteolysis"/>
    <property type="evidence" value="ECO:0007669"/>
    <property type="project" value="UniProtKB-KW"/>
</dbReference>
<dbReference type="Gene3D" id="3.40.50.1820">
    <property type="entry name" value="alpha/beta hydrolase"/>
    <property type="match status" value="1"/>
</dbReference>
<dbReference type="InterPro" id="IPR023302">
    <property type="entry name" value="Pept_S9A_N"/>
</dbReference>
<dbReference type="InterPro" id="IPR051543">
    <property type="entry name" value="Serine_Peptidase_S9A"/>
</dbReference>
<evidence type="ECO:0000259" key="7">
    <source>
        <dbReference type="Pfam" id="PF00326"/>
    </source>
</evidence>
<keyword evidence="2 6" id="KW-0645">Protease</keyword>
<organism evidence="9 10">
    <name type="scientific">Coemansia spiralis</name>
    <dbReference type="NCBI Taxonomy" id="417178"/>
    <lineage>
        <taxon>Eukaryota</taxon>
        <taxon>Fungi</taxon>
        <taxon>Fungi incertae sedis</taxon>
        <taxon>Zoopagomycota</taxon>
        <taxon>Kickxellomycotina</taxon>
        <taxon>Kickxellomycetes</taxon>
        <taxon>Kickxellales</taxon>
        <taxon>Kickxellaceae</taxon>
        <taxon>Coemansia</taxon>
    </lineage>
</organism>
<comment type="similarity">
    <text evidence="1 6">Belongs to the peptidase S9A family.</text>
</comment>
<reference evidence="9" key="1">
    <citation type="submission" date="2022-07" db="EMBL/GenBank/DDBJ databases">
        <title>Phylogenomic reconstructions and comparative analyses of Kickxellomycotina fungi.</title>
        <authorList>
            <person name="Reynolds N.K."/>
            <person name="Stajich J.E."/>
            <person name="Barry K."/>
            <person name="Grigoriev I.V."/>
            <person name="Crous P."/>
            <person name="Smith M.E."/>
        </authorList>
    </citation>
    <scope>NUCLEOTIDE SEQUENCE</scope>
    <source>
        <strain evidence="9">CBS 109367</strain>
    </source>
</reference>
<dbReference type="SUPFAM" id="SSF50993">
    <property type="entry name" value="Peptidase/esterase 'gauge' domain"/>
    <property type="match status" value="1"/>
</dbReference>
<evidence type="ECO:0000256" key="5">
    <source>
        <dbReference type="ARBA" id="ARBA00045448"/>
    </source>
</evidence>
<evidence type="ECO:0000256" key="4">
    <source>
        <dbReference type="ARBA" id="ARBA00022825"/>
    </source>
</evidence>
<comment type="caution">
    <text evidence="9">The sequence shown here is derived from an EMBL/GenBank/DDBJ whole genome shotgun (WGS) entry which is preliminary data.</text>
</comment>
<dbReference type="InterPro" id="IPR001375">
    <property type="entry name" value="Peptidase_S9_cat"/>
</dbReference>
<comment type="function">
    <text evidence="5">Serine peptidase whose precise substrate specificity remains unclear. Does not cleave peptides after a arginine or lysine residue. Regulates trans-Golgi network morphology and sorting by regulating the membrane binding of the AP-1 complex. May play a role in the regulation of synaptic vesicle exocytosis.</text>
</comment>
<dbReference type="Pfam" id="PF02897">
    <property type="entry name" value="Peptidase_S9_N"/>
    <property type="match status" value="1"/>
</dbReference>
<gene>
    <name evidence="9" type="ORF">IWW39_002136</name>
</gene>
<evidence type="ECO:0000259" key="8">
    <source>
        <dbReference type="Pfam" id="PF02897"/>
    </source>
</evidence>
<evidence type="ECO:0000313" key="9">
    <source>
        <dbReference type="EMBL" id="KAJ2688516.1"/>
    </source>
</evidence>
<dbReference type="Gene3D" id="2.130.10.120">
    <property type="entry name" value="Prolyl oligopeptidase, N-terminal domain"/>
    <property type="match status" value="1"/>
</dbReference>
<keyword evidence="10" id="KW-1185">Reference proteome</keyword>
<dbReference type="EMBL" id="JANBTX010000044">
    <property type="protein sequence ID" value="KAJ2688516.1"/>
    <property type="molecule type" value="Genomic_DNA"/>
</dbReference>
<dbReference type="OrthoDB" id="248387at2759"/>
<name>A0A9W8GHF4_9FUNG</name>
<evidence type="ECO:0000256" key="2">
    <source>
        <dbReference type="ARBA" id="ARBA00022670"/>
    </source>
</evidence>
<dbReference type="PRINTS" id="PR00862">
    <property type="entry name" value="PROLIGOPTASE"/>
</dbReference>
<feature type="domain" description="Peptidase S9A N-terminal" evidence="8">
    <location>
        <begin position="2"/>
        <end position="218"/>
    </location>
</feature>
<protein>
    <recommendedName>
        <fullName evidence="6">Prolyl endopeptidase</fullName>
        <ecNumber evidence="6">3.4.21.-</ecNumber>
    </recommendedName>
</protein>
<evidence type="ECO:0000256" key="1">
    <source>
        <dbReference type="ARBA" id="ARBA00005228"/>
    </source>
</evidence>
<evidence type="ECO:0000256" key="3">
    <source>
        <dbReference type="ARBA" id="ARBA00022801"/>
    </source>
</evidence>
<evidence type="ECO:0000256" key="6">
    <source>
        <dbReference type="RuleBase" id="RU368024"/>
    </source>
</evidence>
<evidence type="ECO:0000313" key="10">
    <source>
        <dbReference type="Proteomes" id="UP001151516"/>
    </source>
</evidence>
<keyword evidence="4 6" id="KW-0720">Serine protease</keyword>
<dbReference type="AlphaFoldDB" id="A0A9W8GHF4"/>
<accession>A0A9W8GHF4</accession>
<proteinExistence type="inferred from homology"/>
<sequence length="488" mass="53721">MAHRIGLEQREDIEIFDEPNHECFVDITRTKDKRFHLVNSSRLDSSKVFIFPSAHDFWQHSSKEANAQALRLVRPRQANVEYFIDHHDSEFIILTNSPKDDKAGLPTAEPYPFRLVRAPTASPTSEHWEELLSVGNDELIEDVEIFKSHIMVSMKRQGQPAVYIYDRASGCRSELPLPYKGHCTVRPEPNPQFEATTVRLGFSSPVHLESVVEYDLASLKQCKSWASTPLHIDSGEYKCQRLKVPCGNVYIPMTLIHHESVELSKGGGGELGREWYSNGKGTNKVNSILDYLSCIRFLLDKGWANSSRVAATGVSAGGLVVGAALNKSPEYFRAAALHIPFVDPLSAMLSPDLPLTGVEISEWGNPLSSSASYATIRGYAPYDNIHQMSSDQGGPSILVTAGGLDQRVPVWQTAKWVARLRSAGGYHLRVPGGAGCAPKLLFYPQMDAGHFHADASGTEAGSDNGGDFISVQALRNAFLISELSTSHC</sequence>
<dbReference type="InterPro" id="IPR029058">
    <property type="entry name" value="AB_hydrolase_fold"/>
</dbReference>
<dbReference type="SUPFAM" id="SSF53474">
    <property type="entry name" value="alpha/beta-Hydrolases"/>
    <property type="match status" value="1"/>
</dbReference>
<dbReference type="Proteomes" id="UP001151516">
    <property type="component" value="Unassembled WGS sequence"/>
</dbReference>
<keyword evidence="3 6" id="KW-0378">Hydrolase</keyword>
<dbReference type="GO" id="GO:0004252">
    <property type="term" value="F:serine-type endopeptidase activity"/>
    <property type="evidence" value="ECO:0007669"/>
    <property type="project" value="UniProtKB-UniRule"/>
</dbReference>
<dbReference type="PANTHER" id="PTHR11757">
    <property type="entry name" value="PROTEASE FAMILY S9A OLIGOPEPTIDASE"/>
    <property type="match status" value="1"/>
</dbReference>